<dbReference type="AlphaFoldDB" id="A0A3N4IGV6"/>
<feature type="region of interest" description="Disordered" evidence="1">
    <location>
        <begin position="33"/>
        <end position="64"/>
    </location>
</feature>
<feature type="compositionally biased region" description="Polar residues" evidence="1">
    <location>
        <begin position="737"/>
        <end position="758"/>
    </location>
</feature>
<feature type="compositionally biased region" description="Low complexity" evidence="1">
    <location>
        <begin position="437"/>
        <end position="450"/>
    </location>
</feature>
<accession>A0A3N4IGV6</accession>
<feature type="region of interest" description="Disordered" evidence="1">
    <location>
        <begin position="515"/>
        <end position="794"/>
    </location>
</feature>
<dbReference type="Proteomes" id="UP000275078">
    <property type="component" value="Unassembled WGS sequence"/>
</dbReference>
<feature type="region of interest" description="Disordered" evidence="1">
    <location>
        <begin position="234"/>
        <end position="257"/>
    </location>
</feature>
<keyword evidence="3" id="KW-1185">Reference proteome</keyword>
<evidence type="ECO:0000256" key="1">
    <source>
        <dbReference type="SAM" id="MobiDB-lite"/>
    </source>
</evidence>
<feature type="compositionally biased region" description="Low complexity" evidence="1">
    <location>
        <begin position="532"/>
        <end position="555"/>
    </location>
</feature>
<proteinExistence type="predicted"/>
<feature type="compositionally biased region" description="Polar residues" evidence="1">
    <location>
        <begin position="55"/>
        <end position="64"/>
    </location>
</feature>
<reference evidence="2 3" key="1">
    <citation type="journal article" date="2018" name="Nat. Ecol. Evol.">
        <title>Pezizomycetes genomes reveal the molecular basis of ectomycorrhizal truffle lifestyle.</title>
        <authorList>
            <person name="Murat C."/>
            <person name="Payen T."/>
            <person name="Noel B."/>
            <person name="Kuo A."/>
            <person name="Morin E."/>
            <person name="Chen J."/>
            <person name="Kohler A."/>
            <person name="Krizsan K."/>
            <person name="Balestrini R."/>
            <person name="Da Silva C."/>
            <person name="Montanini B."/>
            <person name="Hainaut M."/>
            <person name="Levati E."/>
            <person name="Barry K.W."/>
            <person name="Belfiori B."/>
            <person name="Cichocki N."/>
            <person name="Clum A."/>
            <person name="Dockter R.B."/>
            <person name="Fauchery L."/>
            <person name="Guy J."/>
            <person name="Iotti M."/>
            <person name="Le Tacon F."/>
            <person name="Lindquist E.A."/>
            <person name="Lipzen A."/>
            <person name="Malagnac F."/>
            <person name="Mello A."/>
            <person name="Molinier V."/>
            <person name="Miyauchi S."/>
            <person name="Poulain J."/>
            <person name="Riccioni C."/>
            <person name="Rubini A."/>
            <person name="Sitrit Y."/>
            <person name="Splivallo R."/>
            <person name="Traeger S."/>
            <person name="Wang M."/>
            <person name="Zifcakova L."/>
            <person name="Wipf D."/>
            <person name="Zambonelli A."/>
            <person name="Paolocci F."/>
            <person name="Nowrousian M."/>
            <person name="Ottonello S."/>
            <person name="Baldrian P."/>
            <person name="Spatafora J.W."/>
            <person name="Henrissat B."/>
            <person name="Nagy L.G."/>
            <person name="Aury J.M."/>
            <person name="Wincker P."/>
            <person name="Grigoriev I.V."/>
            <person name="Bonfante P."/>
            <person name="Martin F.M."/>
        </authorList>
    </citation>
    <scope>NUCLEOTIDE SEQUENCE [LARGE SCALE GENOMIC DNA]</scope>
    <source>
        <strain evidence="2 3">RN42</strain>
    </source>
</reference>
<feature type="compositionally biased region" description="Basic and acidic residues" evidence="1">
    <location>
        <begin position="774"/>
        <end position="787"/>
    </location>
</feature>
<feature type="region of interest" description="Disordered" evidence="1">
    <location>
        <begin position="379"/>
        <end position="469"/>
    </location>
</feature>
<dbReference type="EMBL" id="ML119684">
    <property type="protein sequence ID" value="RPA80894.1"/>
    <property type="molecule type" value="Genomic_DNA"/>
</dbReference>
<feature type="compositionally biased region" description="Basic and acidic residues" evidence="1">
    <location>
        <begin position="679"/>
        <end position="691"/>
    </location>
</feature>
<protein>
    <submittedName>
        <fullName evidence="2">Uncharacterized protein</fullName>
    </submittedName>
</protein>
<name>A0A3N4IGV6_ASCIM</name>
<feature type="compositionally biased region" description="Polar residues" evidence="1">
    <location>
        <begin position="586"/>
        <end position="599"/>
    </location>
</feature>
<gene>
    <name evidence="2" type="ORF">BJ508DRAFT_307093</name>
</gene>
<evidence type="ECO:0000313" key="2">
    <source>
        <dbReference type="EMBL" id="RPA80894.1"/>
    </source>
</evidence>
<feature type="compositionally biased region" description="Basic and acidic residues" evidence="1">
    <location>
        <begin position="698"/>
        <end position="713"/>
    </location>
</feature>
<evidence type="ECO:0000313" key="3">
    <source>
        <dbReference type="Proteomes" id="UP000275078"/>
    </source>
</evidence>
<feature type="compositionally biased region" description="Basic and acidic residues" evidence="1">
    <location>
        <begin position="240"/>
        <end position="249"/>
    </location>
</feature>
<sequence>MSAIIFPFVNFARYTSSVASSFVQSIHEPLTSTPAQRRAAAESEGASPIKVPRRSASTTSLSTESVLAGGRVLAREQPKNIAFEIVEERRPSEESSALVKTGEEVEAESEDMRHQRGWYEPVAQHQQKEGKGKAPIRDWEAGSPAETFNPADVVVNIPSETDSIPSGPSRRGFTGRLLRLPFTILASVWNIFFKITLGNLRIRAPDLEEGRLQIAANAYNTPVSPIQTNVGTDVSAEQQQPHHVEKRTEQVPGSAVDEMSPVDTTASAVFPAVPTTTVTPPVSEPIAIAVDESEVVSEKPKTVTETVAEPVSDVDSPQLAPERMVKIGEIRSRTPSILDEPIDTAHNSPAVPAAPEVPLTPHDGSFPGDQVEGYLTTVEEEDEDDIESRGRGPHKKPAAAPAEELKKVVEEEEKSVRAESPEAILPETQAPTVETVPTAPAAIEPAQPEARSPTPEAEEPVKAAPEVAPIVVEEKKEEIAIEVEPTPVPSIADAAPAVEVAPEVKAPVEEAPAKLEVDVEAETTPVPEKIEAAPVAAPVAEKPVEAEAPAQEPVPLSKTKRRMSWLPTPKKDEEVGPKGEEKPSAPQRSWTVRRQSTSAAGIKTKPAWKPTKKDTPPATTPASETVPSTTTTTAATTPASEAAPSVPTSTETTPAITPAAEVPFEKPNLMKRMSWTPSKNKDRPANMEKRSSWASSFKLDKDKTHKTESKKSFDAVSIASNKSGKTKLGSMFRRATSAGSIPTTAASSRNELPTSTPPLAQGEFPPTPPLSIQESKDSMRNAKETPKLGRSTSTLVKGAEVLVSEDGEKKKKESSKMKWKSAGKAIGAFKLGKK</sequence>
<feature type="region of interest" description="Disordered" evidence="1">
    <location>
        <begin position="92"/>
        <end position="113"/>
    </location>
</feature>
<feature type="compositionally biased region" description="Basic and acidic residues" evidence="1">
    <location>
        <begin position="403"/>
        <end position="420"/>
    </location>
</feature>
<feature type="compositionally biased region" description="Basic and acidic residues" evidence="1">
    <location>
        <begin position="569"/>
        <end position="583"/>
    </location>
</feature>
<organism evidence="2 3">
    <name type="scientific">Ascobolus immersus RN42</name>
    <dbReference type="NCBI Taxonomy" id="1160509"/>
    <lineage>
        <taxon>Eukaryota</taxon>
        <taxon>Fungi</taxon>
        <taxon>Dikarya</taxon>
        <taxon>Ascomycota</taxon>
        <taxon>Pezizomycotina</taxon>
        <taxon>Pezizomycetes</taxon>
        <taxon>Pezizales</taxon>
        <taxon>Ascobolaceae</taxon>
        <taxon>Ascobolus</taxon>
    </lineage>
</organism>
<feature type="compositionally biased region" description="Low complexity" evidence="1">
    <location>
        <begin position="616"/>
        <end position="660"/>
    </location>
</feature>